<name>A0A3P3VVC5_9MICO</name>
<protein>
    <submittedName>
        <fullName evidence="9">Acyl-CoA dehydrogenase</fullName>
    </submittedName>
</protein>
<dbReference type="Gene3D" id="1.20.140.10">
    <property type="entry name" value="Butyryl-CoA Dehydrogenase, subunit A, domain 3"/>
    <property type="match status" value="1"/>
</dbReference>
<dbReference type="InterPro" id="IPR037069">
    <property type="entry name" value="AcylCoA_DH/ox_N_sf"/>
</dbReference>
<dbReference type="GO" id="GO:0050660">
    <property type="term" value="F:flavin adenine dinucleotide binding"/>
    <property type="evidence" value="ECO:0007669"/>
    <property type="project" value="InterPro"/>
</dbReference>
<feature type="domain" description="Acyl-CoA dehydrogenase/oxidase C-terminal" evidence="6">
    <location>
        <begin position="245"/>
        <end position="387"/>
    </location>
</feature>
<dbReference type="GO" id="GO:0006635">
    <property type="term" value="P:fatty acid beta-oxidation"/>
    <property type="evidence" value="ECO:0007669"/>
    <property type="project" value="InterPro"/>
</dbReference>
<evidence type="ECO:0000256" key="1">
    <source>
        <dbReference type="ARBA" id="ARBA00001974"/>
    </source>
</evidence>
<dbReference type="InterPro" id="IPR036250">
    <property type="entry name" value="AcylCo_DH-like_C"/>
</dbReference>
<dbReference type="SUPFAM" id="SSF47203">
    <property type="entry name" value="Acyl-CoA dehydrogenase C-terminal domain-like"/>
    <property type="match status" value="1"/>
</dbReference>
<dbReference type="EMBL" id="RQVS01000007">
    <property type="protein sequence ID" value="RRJ86762.1"/>
    <property type="molecule type" value="Genomic_DNA"/>
</dbReference>
<dbReference type="Pfam" id="PF02771">
    <property type="entry name" value="Acyl-CoA_dh_N"/>
    <property type="match status" value="1"/>
</dbReference>
<keyword evidence="3 5" id="KW-0285">Flavoprotein</keyword>
<evidence type="ECO:0000256" key="4">
    <source>
        <dbReference type="ARBA" id="ARBA00022827"/>
    </source>
</evidence>
<gene>
    <name evidence="9" type="ORF">EG850_07005</name>
</gene>
<dbReference type="PANTHER" id="PTHR43188">
    <property type="entry name" value="ACYL-COENZYME A OXIDASE"/>
    <property type="match status" value="1"/>
</dbReference>
<dbReference type="Gene3D" id="2.40.110.10">
    <property type="entry name" value="Butyryl-CoA Dehydrogenase, subunit A, domain 2"/>
    <property type="match status" value="1"/>
</dbReference>
<proteinExistence type="inferred from homology"/>
<dbReference type="GO" id="GO:0003995">
    <property type="term" value="F:acyl-CoA dehydrogenase activity"/>
    <property type="evidence" value="ECO:0007669"/>
    <property type="project" value="InterPro"/>
</dbReference>
<dbReference type="AlphaFoldDB" id="A0A3P3VVC5"/>
<evidence type="ECO:0000256" key="5">
    <source>
        <dbReference type="RuleBase" id="RU362125"/>
    </source>
</evidence>
<comment type="cofactor">
    <cofactor evidence="1 5">
        <name>FAD</name>
        <dbReference type="ChEBI" id="CHEBI:57692"/>
    </cofactor>
</comment>
<comment type="similarity">
    <text evidence="2 5">Belongs to the acyl-CoA dehydrogenase family.</text>
</comment>
<accession>A0A3P3VVC5</accession>
<dbReference type="InterPro" id="IPR009100">
    <property type="entry name" value="AcylCoA_DH/oxidase_NM_dom_sf"/>
</dbReference>
<evidence type="ECO:0000259" key="8">
    <source>
        <dbReference type="Pfam" id="PF02771"/>
    </source>
</evidence>
<sequence>MTDQFTPLAADFTALAAELAPVEQEFLASLRARLERDIAPIVDEHWEAASFPSELPGILAEQRACGLGFAESRPFENSAVFRGWVAFELARVDASVATYVGVQNGLAMGSIALCGSAKQRQRWLPAMAAGDLIGSFGLTEPESGSDSARGLRTTARREGDEWVLNGSKRWIGNATFGDLTIIWAVDEADGQVKGFVVPNSTPGFVAEKIERKMSLRIVQNAQITLTDVRIPADHHLEHATSFKDAARVLRETRAEVAWLAAGLAAGAYEAALKYAVEREQFGAPIARRQLVQEHLVIALGNVNAAITLCARVSQLLDAGEQTDEQAALAKATATRLMREAVAHCREACGGNGIVLDYGVGRFFADAEAIYSYEGTMEMNTLIVGRKVTGQAAFV</sequence>
<evidence type="ECO:0000256" key="3">
    <source>
        <dbReference type="ARBA" id="ARBA00022630"/>
    </source>
</evidence>
<evidence type="ECO:0000313" key="10">
    <source>
        <dbReference type="Proteomes" id="UP000274391"/>
    </source>
</evidence>
<dbReference type="InterPro" id="IPR046373">
    <property type="entry name" value="Acyl-CoA_Oxase/DH_mid-dom_sf"/>
</dbReference>
<keyword evidence="4 5" id="KW-0274">FAD</keyword>
<feature type="domain" description="Acyl-CoA dehydrogenase/oxidase N-terminal" evidence="8">
    <location>
        <begin position="23"/>
        <end position="131"/>
    </location>
</feature>
<dbReference type="InterPro" id="IPR006091">
    <property type="entry name" value="Acyl-CoA_Oxase/DH_mid-dom"/>
</dbReference>
<dbReference type="Pfam" id="PF02770">
    <property type="entry name" value="Acyl-CoA_dh_M"/>
    <property type="match status" value="1"/>
</dbReference>
<dbReference type="InterPro" id="IPR045008">
    <property type="entry name" value="ACX4-like"/>
</dbReference>
<dbReference type="SUPFAM" id="SSF56645">
    <property type="entry name" value="Acyl-CoA dehydrogenase NM domain-like"/>
    <property type="match status" value="1"/>
</dbReference>
<dbReference type="InterPro" id="IPR013786">
    <property type="entry name" value="AcylCoA_DH/ox_N"/>
</dbReference>
<evidence type="ECO:0000256" key="2">
    <source>
        <dbReference type="ARBA" id="ARBA00009347"/>
    </source>
</evidence>
<keyword evidence="5" id="KW-0560">Oxidoreductase</keyword>
<dbReference type="Gene3D" id="1.10.540.10">
    <property type="entry name" value="Acyl-CoA dehydrogenase/oxidase, N-terminal domain"/>
    <property type="match status" value="1"/>
</dbReference>
<dbReference type="OrthoDB" id="9770681at2"/>
<feature type="domain" description="Acyl-CoA oxidase/dehydrogenase middle" evidence="7">
    <location>
        <begin position="135"/>
        <end position="228"/>
    </location>
</feature>
<keyword evidence="10" id="KW-1185">Reference proteome</keyword>
<evidence type="ECO:0000313" key="9">
    <source>
        <dbReference type="EMBL" id="RRJ86762.1"/>
    </source>
</evidence>
<comment type="caution">
    <text evidence="9">The sequence shown here is derived from an EMBL/GenBank/DDBJ whole genome shotgun (WGS) entry which is preliminary data.</text>
</comment>
<dbReference type="InterPro" id="IPR006089">
    <property type="entry name" value="Acyl-CoA_DH_CS"/>
</dbReference>
<dbReference type="PANTHER" id="PTHR43188:SF1">
    <property type="entry name" value="ACYL-COA DEHYDROGENASE"/>
    <property type="match status" value="1"/>
</dbReference>
<dbReference type="Proteomes" id="UP000274391">
    <property type="component" value="Unassembled WGS sequence"/>
</dbReference>
<dbReference type="RefSeq" id="WP_124971926.1">
    <property type="nucleotide sequence ID" value="NZ_RQVS01000007.1"/>
</dbReference>
<reference evidence="9 10" key="1">
    <citation type="submission" date="2018-11" db="EMBL/GenBank/DDBJ databases">
        <title>YIM 102482-1 draft genome.</title>
        <authorList>
            <person name="Li G."/>
            <person name="Jiang Y."/>
        </authorList>
    </citation>
    <scope>NUCLEOTIDE SEQUENCE [LARGE SCALE GENOMIC DNA]</scope>
    <source>
        <strain evidence="9 10">YIM 102482-1</strain>
    </source>
</reference>
<evidence type="ECO:0000259" key="7">
    <source>
        <dbReference type="Pfam" id="PF02770"/>
    </source>
</evidence>
<dbReference type="PROSITE" id="PS00073">
    <property type="entry name" value="ACYL_COA_DH_2"/>
    <property type="match status" value="1"/>
</dbReference>
<dbReference type="InterPro" id="IPR009075">
    <property type="entry name" value="AcylCo_DH/oxidase_C"/>
</dbReference>
<evidence type="ECO:0000259" key="6">
    <source>
        <dbReference type="Pfam" id="PF00441"/>
    </source>
</evidence>
<organism evidence="9 10">
    <name type="scientific">Gulosibacter macacae</name>
    <dbReference type="NCBI Taxonomy" id="2488791"/>
    <lineage>
        <taxon>Bacteria</taxon>
        <taxon>Bacillati</taxon>
        <taxon>Actinomycetota</taxon>
        <taxon>Actinomycetes</taxon>
        <taxon>Micrococcales</taxon>
        <taxon>Microbacteriaceae</taxon>
        <taxon>Gulosibacter</taxon>
    </lineage>
</organism>
<dbReference type="Pfam" id="PF00441">
    <property type="entry name" value="Acyl-CoA_dh_1"/>
    <property type="match status" value="1"/>
</dbReference>